<evidence type="ECO:0000313" key="1">
    <source>
        <dbReference type="EMBL" id="KAJ2979460.1"/>
    </source>
</evidence>
<dbReference type="EMBL" id="JANJQO010000281">
    <property type="protein sequence ID" value="KAJ2979460.1"/>
    <property type="molecule type" value="Genomic_DNA"/>
</dbReference>
<evidence type="ECO:0000313" key="2">
    <source>
        <dbReference type="Proteomes" id="UP001143910"/>
    </source>
</evidence>
<sequence length="95" mass="10754">MGKGLLNDTPDGPACRRLTTANGYYERLLDAFMMYRAETSSAVYNAGKAEKLNTLKDEIKFVRKNREDLYSEFEFPSCYTAQGITFKSHVLSPIS</sequence>
<reference evidence="1" key="1">
    <citation type="submission" date="2022-08" db="EMBL/GenBank/DDBJ databases">
        <title>Genome Sequence of Lecanicillium fungicola.</title>
        <authorList>
            <person name="Buettner E."/>
        </authorList>
    </citation>
    <scope>NUCLEOTIDE SEQUENCE</scope>
    <source>
        <strain evidence="1">Babe33</strain>
    </source>
</reference>
<protein>
    <submittedName>
        <fullName evidence="1">Uncharacterized protein</fullName>
    </submittedName>
</protein>
<comment type="caution">
    <text evidence="1">The sequence shown here is derived from an EMBL/GenBank/DDBJ whole genome shotgun (WGS) entry which is preliminary data.</text>
</comment>
<proteinExistence type="predicted"/>
<gene>
    <name evidence="1" type="ORF">NQ176_g3239</name>
</gene>
<organism evidence="1 2">
    <name type="scientific">Zarea fungicola</name>
    <dbReference type="NCBI Taxonomy" id="93591"/>
    <lineage>
        <taxon>Eukaryota</taxon>
        <taxon>Fungi</taxon>
        <taxon>Dikarya</taxon>
        <taxon>Ascomycota</taxon>
        <taxon>Pezizomycotina</taxon>
        <taxon>Sordariomycetes</taxon>
        <taxon>Hypocreomycetidae</taxon>
        <taxon>Hypocreales</taxon>
        <taxon>Cordycipitaceae</taxon>
        <taxon>Zarea</taxon>
    </lineage>
</organism>
<keyword evidence="2" id="KW-1185">Reference proteome</keyword>
<dbReference type="Proteomes" id="UP001143910">
    <property type="component" value="Unassembled WGS sequence"/>
</dbReference>
<name>A0ACC1NJH1_9HYPO</name>
<accession>A0ACC1NJH1</accession>